<sequence length="136" mass="15743">MKYNIHQKINIRALAKEFPKVADKQFQERFRKLKIGVTGELMNSMGFRGSVLVDGVMVEIDYFYYGIFTAYGVGNGISLEDVNVTRLIGSGRKKKNWLKGLAHMRHRLGELYTKVVADELSQYVNESYDRTLRFRV</sequence>
<dbReference type="AlphaFoldDB" id="A0A2Z4IMW3"/>
<accession>A0A2Z4IMW3</accession>
<dbReference type="Proteomes" id="UP000248688">
    <property type="component" value="Chromosome"/>
</dbReference>
<evidence type="ECO:0000313" key="2">
    <source>
        <dbReference type="Proteomes" id="UP000248688"/>
    </source>
</evidence>
<dbReference type="OrthoDB" id="799931at2"/>
<name>A0A2Z4IMW3_9BACT</name>
<gene>
    <name evidence="1" type="ORF">DN752_21150</name>
</gene>
<dbReference type="EMBL" id="CP030041">
    <property type="protein sequence ID" value="AWW32451.1"/>
    <property type="molecule type" value="Genomic_DNA"/>
</dbReference>
<keyword evidence="2" id="KW-1185">Reference proteome</keyword>
<dbReference type="KEGG" id="est:DN752_21150"/>
<evidence type="ECO:0000313" key="1">
    <source>
        <dbReference type="EMBL" id="AWW32451.1"/>
    </source>
</evidence>
<reference evidence="1 2" key="1">
    <citation type="submission" date="2018-06" db="EMBL/GenBank/DDBJ databases">
        <title>Echinicola strongylocentroti sp. nov., isolated from a sea urchin Strongylocentrotus intermedius.</title>
        <authorList>
            <person name="Bae S.S."/>
        </authorList>
    </citation>
    <scope>NUCLEOTIDE SEQUENCE [LARGE SCALE GENOMIC DNA]</scope>
    <source>
        <strain evidence="1 2">MEBiC08714</strain>
    </source>
</reference>
<proteinExistence type="predicted"/>
<dbReference type="RefSeq" id="WP_112785824.1">
    <property type="nucleotide sequence ID" value="NZ_CP030041.1"/>
</dbReference>
<protein>
    <submittedName>
        <fullName evidence="1">Uncharacterized protein</fullName>
    </submittedName>
</protein>
<organism evidence="1 2">
    <name type="scientific">Echinicola strongylocentroti</name>
    <dbReference type="NCBI Taxonomy" id="1795355"/>
    <lineage>
        <taxon>Bacteria</taxon>
        <taxon>Pseudomonadati</taxon>
        <taxon>Bacteroidota</taxon>
        <taxon>Cytophagia</taxon>
        <taxon>Cytophagales</taxon>
        <taxon>Cyclobacteriaceae</taxon>
        <taxon>Echinicola</taxon>
    </lineage>
</organism>